<evidence type="ECO:0000313" key="5">
    <source>
        <dbReference type="EMBL" id="GHE01625.1"/>
    </source>
</evidence>
<feature type="transmembrane region" description="Helical" evidence="4">
    <location>
        <begin position="242"/>
        <end position="260"/>
    </location>
</feature>
<dbReference type="EMBL" id="FNOB01000008">
    <property type="protein sequence ID" value="SDW97810.1"/>
    <property type="molecule type" value="Genomic_DNA"/>
</dbReference>
<keyword evidence="4" id="KW-1133">Transmembrane helix</keyword>
<dbReference type="PANTHER" id="PTHR30413">
    <property type="entry name" value="INNER MEMBRANE TRANSPORT PERMEASE"/>
    <property type="match status" value="1"/>
</dbReference>
<accession>A0AAN4ZZ77</accession>
<organism evidence="5 8">
    <name type="scientific">Allgaiera indica</name>
    <dbReference type="NCBI Taxonomy" id="765699"/>
    <lineage>
        <taxon>Bacteria</taxon>
        <taxon>Pseudomonadati</taxon>
        <taxon>Pseudomonadota</taxon>
        <taxon>Alphaproteobacteria</taxon>
        <taxon>Rhodobacterales</taxon>
        <taxon>Paracoccaceae</taxon>
        <taxon>Allgaiera</taxon>
    </lineage>
</organism>
<feature type="transmembrane region" description="Helical" evidence="4">
    <location>
        <begin position="67"/>
        <end position="84"/>
    </location>
</feature>
<reference evidence="6 7" key="2">
    <citation type="submission" date="2016-10" db="EMBL/GenBank/DDBJ databases">
        <authorList>
            <person name="Varghese N."/>
            <person name="Submissions S."/>
        </authorList>
    </citation>
    <scope>NUCLEOTIDE SEQUENCE [LARGE SCALE GENOMIC DNA]</scope>
    <source>
        <strain evidence="6 7">DSM 24802</strain>
    </source>
</reference>
<dbReference type="GO" id="GO:0015920">
    <property type="term" value="P:lipopolysaccharide transport"/>
    <property type="evidence" value="ECO:0007669"/>
    <property type="project" value="TreeGrafter"/>
</dbReference>
<evidence type="ECO:0000313" key="8">
    <source>
        <dbReference type="Proteomes" id="UP000634647"/>
    </source>
</evidence>
<feature type="transmembrane region" description="Helical" evidence="4">
    <location>
        <begin position="150"/>
        <end position="173"/>
    </location>
</feature>
<feature type="transmembrane region" description="Helical" evidence="4">
    <location>
        <begin position="37"/>
        <end position="61"/>
    </location>
</feature>
<reference evidence="5" key="3">
    <citation type="submission" date="2023-06" db="EMBL/GenBank/DDBJ databases">
        <authorList>
            <person name="Sun Q."/>
            <person name="Zhou Y."/>
        </authorList>
    </citation>
    <scope>NUCLEOTIDE SEQUENCE</scope>
    <source>
        <strain evidence="5">CGMCC 1.10859</strain>
    </source>
</reference>
<name>A0AAN4ZZ77_9RHOB</name>
<evidence type="ECO:0000256" key="4">
    <source>
        <dbReference type="SAM" id="Phobius"/>
    </source>
</evidence>
<evidence type="ECO:0000256" key="3">
    <source>
        <dbReference type="ARBA" id="ARBA00022448"/>
    </source>
</evidence>
<evidence type="ECO:0000256" key="1">
    <source>
        <dbReference type="ARBA" id="ARBA00004429"/>
    </source>
</evidence>
<evidence type="ECO:0000313" key="6">
    <source>
        <dbReference type="EMBL" id="SDW97810.1"/>
    </source>
</evidence>
<dbReference type="RefSeq" id="WP_035845040.1">
    <property type="nucleotide sequence ID" value="NZ_BNAB01000007.1"/>
</dbReference>
<dbReference type="Proteomes" id="UP000634647">
    <property type="component" value="Unassembled WGS sequence"/>
</dbReference>
<dbReference type="Proteomes" id="UP000199541">
    <property type="component" value="Unassembled WGS sequence"/>
</dbReference>
<comment type="subcellular location">
    <subcellularLocation>
        <location evidence="1">Cell inner membrane</location>
        <topology evidence="1">Multi-pass membrane protein</topology>
    </subcellularLocation>
</comment>
<evidence type="ECO:0000256" key="2">
    <source>
        <dbReference type="ARBA" id="ARBA00007783"/>
    </source>
</evidence>
<comment type="similarity">
    <text evidence="2">Belongs to the ABC-2 integral membrane protein family.</text>
</comment>
<keyword evidence="3" id="KW-0813">Transport</keyword>
<keyword evidence="4" id="KW-0812">Transmembrane</keyword>
<evidence type="ECO:0000313" key="7">
    <source>
        <dbReference type="Proteomes" id="UP000199541"/>
    </source>
</evidence>
<reference evidence="5" key="1">
    <citation type="journal article" date="2014" name="Int. J. Syst. Evol. Microbiol.">
        <title>Complete genome sequence of Corynebacterium casei LMG S-19264T (=DSM 44701T), isolated from a smear-ripened cheese.</title>
        <authorList>
            <consortium name="US DOE Joint Genome Institute (JGI-PGF)"/>
            <person name="Walter F."/>
            <person name="Albersmeier A."/>
            <person name="Kalinowski J."/>
            <person name="Ruckert C."/>
        </authorList>
    </citation>
    <scope>NUCLEOTIDE SEQUENCE</scope>
    <source>
        <strain evidence="5">CGMCC 1.10859</strain>
    </source>
</reference>
<proteinExistence type="inferred from homology"/>
<dbReference type="AlphaFoldDB" id="A0AAN4ZZ77"/>
<keyword evidence="4" id="KW-0472">Membrane</keyword>
<protein>
    <submittedName>
        <fullName evidence="5">ABC transporter permease</fullName>
    </submittedName>
    <submittedName>
        <fullName evidence="6">ABC-type polysaccharide/polyol phosphate export permease</fullName>
    </submittedName>
</protein>
<dbReference type="EMBL" id="BNAB01000007">
    <property type="protein sequence ID" value="GHE01625.1"/>
    <property type="molecule type" value="Genomic_DNA"/>
</dbReference>
<comment type="caution">
    <text evidence="5">The sequence shown here is derived from an EMBL/GenBank/DDBJ whole genome shotgun (WGS) entry which is preliminary data.</text>
</comment>
<feature type="transmembrane region" description="Helical" evidence="4">
    <location>
        <begin position="112"/>
        <end position="138"/>
    </location>
</feature>
<sequence length="273" mass="30742">MFRQDLPPSTLRLALGQLELIYHVAVRDVRKTHRNAIVGLLLNMFQTILMIVVFYVLIVVLKLRSSAIRGDFILYIMSGVFMYMTHTKTMKAVVGADGPTSQMMKHAPMNTIVAVGAAALSALYIQILSMTFVLTLYYCAMTPFTVYEPVQSMGMLLLAWFSGLSIGMLFRAFKPWQPELIGLLALVYGRANMIASGKMFVANTLTPTLLSYFDWNPLFHIIDQARGFIFINYNPHNSTISYPIYVCIACLMIGLMGEFYTRQRASISWGAKL</sequence>
<feature type="transmembrane region" description="Helical" evidence="4">
    <location>
        <begin position="180"/>
        <end position="201"/>
    </location>
</feature>
<keyword evidence="7" id="KW-1185">Reference proteome</keyword>
<gene>
    <name evidence="5" type="ORF">GCM10008024_17660</name>
    <name evidence="6" type="ORF">SAMN05444006_108184</name>
</gene>
<dbReference type="GO" id="GO:0005886">
    <property type="term" value="C:plasma membrane"/>
    <property type="evidence" value="ECO:0007669"/>
    <property type="project" value="UniProtKB-SubCell"/>
</dbReference>
<dbReference type="PANTHER" id="PTHR30413:SF8">
    <property type="entry name" value="TRANSPORT PERMEASE PROTEIN"/>
    <property type="match status" value="1"/>
</dbReference>